<keyword evidence="3" id="KW-0378">Hydrolase</keyword>
<comment type="cofactor">
    <cofactor evidence="1">
        <name>Zn(2+)</name>
        <dbReference type="ChEBI" id="CHEBI:29105"/>
    </cofactor>
</comment>
<accession>A0A9D1F9D8</accession>
<evidence type="ECO:0000256" key="1">
    <source>
        <dbReference type="ARBA" id="ARBA00001947"/>
    </source>
</evidence>
<dbReference type="InterPro" id="IPR024087">
    <property type="entry name" value="Creatininase-like_sf"/>
</dbReference>
<evidence type="ECO:0000313" key="7">
    <source>
        <dbReference type="Proteomes" id="UP000886741"/>
    </source>
</evidence>
<evidence type="ECO:0000256" key="5">
    <source>
        <dbReference type="ARBA" id="ARBA00024029"/>
    </source>
</evidence>
<comment type="similarity">
    <text evidence="5">Belongs to the creatininase superfamily.</text>
</comment>
<proteinExistence type="inferred from homology"/>
<reference evidence="6" key="1">
    <citation type="submission" date="2020-10" db="EMBL/GenBank/DDBJ databases">
        <authorList>
            <person name="Gilroy R."/>
        </authorList>
    </citation>
    <scope>NUCLEOTIDE SEQUENCE</scope>
    <source>
        <strain evidence="6">ChiBcec16-1751</strain>
    </source>
</reference>
<protein>
    <submittedName>
        <fullName evidence="6">Creatininase family protein</fullName>
    </submittedName>
</protein>
<dbReference type="PANTHER" id="PTHR35005:SF1">
    <property type="entry name" value="2-AMINO-5-FORMYLAMINO-6-RIBOSYLAMINOPYRIMIDIN-4(3H)-ONE 5'-MONOPHOSPHATE DEFORMYLASE"/>
    <property type="match status" value="1"/>
</dbReference>
<dbReference type="GO" id="GO:0046872">
    <property type="term" value="F:metal ion binding"/>
    <property type="evidence" value="ECO:0007669"/>
    <property type="project" value="UniProtKB-KW"/>
</dbReference>
<dbReference type="PANTHER" id="PTHR35005">
    <property type="entry name" value="3-DEHYDRO-SCYLLO-INOSOSE HYDROLASE"/>
    <property type="match status" value="1"/>
</dbReference>
<dbReference type="SUPFAM" id="SSF102215">
    <property type="entry name" value="Creatininase"/>
    <property type="match status" value="1"/>
</dbReference>
<dbReference type="Proteomes" id="UP000886741">
    <property type="component" value="Unassembled WGS sequence"/>
</dbReference>
<organism evidence="6 7">
    <name type="scientific">Candidatus Avoscillospira avistercoris</name>
    <dbReference type="NCBI Taxonomy" id="2840707"/>
    <lineage>
        <taxon>Bacteria</taxon>
        <taxon>Bacillati</taxon>
        <taxon>Bacillota</taxon>
        <taxon>Clostridia</taxon>
        <taxon>Eubacteriales</taxon>
        <taxon>Oscillospiraceae</taxon>
        <taxon>Oscillospiraceae incertae sedis</taxon>
        <taxon>Candidatus Avoscillospira</taxon>
    </lineage>
</organism>
<name>A0A9D1F9D8_9FIRM</name>
<dbReference type="GO" id="GO:0016811">
    <property type="term" value="F:hydrolase activity, acting on carbon-nitrogen (but not peptide) bonds, in linear amides"/>
    <property type="evidence" value="ECO:0007669"/>
    <property type="project" value="TreeGrafter"/>
</dbReference>
<comment type="caution">
    <text evidence="6">The sequence shown here is derived from an EMBL/GenBank/DDBJ whole genome shotgun (WGS) entry which is preliminary data.</text>
</comment>
<dbReference type="Pfam" id="PF02633">
    <property type="entry name" value="Creatininase"/>
    <property type="match status" value="1"/>
</dbReference>
<dbReference type="EMBL" id="DVJJ01000041">
    <property type="protein sequence ID" value="HIS64171.1"/>
    <property type="molecule type" value="Genomic_DNA"/>
</dbReference>
<evidence type="ECO:0000313" key="6">
    <source>
        <dbReference type="EMBL" id="HIS64171.1"/>
    </source>
</evidence>
<keyword evidence="4" id="KW-0862">Zinc</keyword>
<evidence type="ECO:0000256" key="4">
    <source>
        <dbReference type="ARBA" id="ARBA00022833"/>
    </source>
</evidence>
<evidence type="ECO:0000256" key="3">
    <source>
        <dbReference type="ARBA" id="ARBA00022801"/>
    </source>
</evidence>
<dbReference type="InterPro" id="IPR003785">
    <property type="entry name" value="Creatininase/forma_Hydrolase"/>
</dbReference>
<dbReference type="AlphaFoldDB" id="A0A9D1F9D8"/>
<evidence type="ECO:0000256" key="2">
    <source>
        <dbReference type="ARBA" id="ARBA00022723"/>
    </source>
</evidence>
<gene>
    <name evidence="6" type="ORF">IAA83_02220</name>
</gene>
<dbReference type="Gene3D" id="3.40.50.10310">
    <property type="entry name" value="Creatininase"/>
    <property type="match status" value="1"/>
</dbReference>
<keyword evidence="2" id="KW-0479">Metal-binding</keyword>
<sequence length="253" mass="28382">MRLSNMTWPQVETYFKSNDMVLISIGSIECHGRHMPLGTDTLIPDHLLEKIEQRSDVLIAPTIPYGACQSLSDFPGTIDIDCDILYQFCDQIFKSLYKHGARKFVFLNGHGGNIKTIERLALDYEKKGCLVAMLNWWLMAWDLNPAWKGGHGGGEETAAILGIDPSLVDKSEIGGELKFYHLSDNLKATGFRSVEFKGVSVEIPRSITHVTDSGWIGPDHPNTATEEWGREMLQASADYIVEFMEEFKKVKLG</sequence>
<reference evidence="6" key="2">
    <citation type="journal article" date="2021" name="PeerJ">
        <title>Extensive microbial diversity within the chicken gut microbiome revealed by metagenomics and culture.</title>
        <authorList>
            <person name="Gilroy R."/>
            <person name="Ravi A."/>
            <person name="Getino M."/>
            <person name="Pursley I."/>
            <person name="Horton D.L."/>
            <person name="Alikhan N.F."/>
            <person name="Baker D."/>
            <person name="Gharbi K."/>
            <person name="Hall N."/>
            <person name="Watson M."/>
            <person name="Adriaenssens E.M."/>
            <person name="Foster-Nyarko E."/>
            <person name="Jarju S."/>
            <person name="Secka A."/>
            <person name="Antonio M."/>
            <person name="Oren A."/>
            <person name="Chaudhuri R.R."/>
            <person name="La Ragione R."/>
            <person name="Hildebrand F."/>
            <person name="Pallen M.J."/>
        </authorList>
    </citation>
    <scope>NUCLEOTIDE SEQUENCE</scope>
    <source>
        <strain evidence="6">ChiBcec16-1751</strain>
    </source>
</reference>
<dbReference type="GO" id="GO:0009231">
    <property type="term" value="P:riboflavin biosynthetic process"/>
    <property type="evidence" value="ECO:0007669"/>
    <property type="project" value="TreeGrafter"/>
</dbReference>